<keyword evidence="2" id="KW-1185">Reference proteome</keyword>
<proteinExistence type="predicted"/>
<dbReference type="InterPro" id="IPR011989">
    <property type="entry name" value="ARM-like"/>
</dbReference>
<dbReference type="AlphaFoldDB" id="A0A7T8QUH2"/>
<evidence type="ECO:0000313" key="1">
    <source>
        <dbReference type="EMBL" id="QQP55503.1"/>
    </source>
</evidence>
<organism evidence="1 2">
    <name type="scientific">Caligus rogercresseyi</name>
    <name type="common">Sea louse</name>
    <dbReference type="NCBI Taxonomy" id="217165"/>
    <lineage>
        <taxon>Eukaryota</taxon>
        <taxon>Metazoa</taxon>
        <taxon>Ecdysozoa</taxon>
        <taxon>Arthropoda</taxon>
        <taxon>Crustacea</taxon>
        <taxon>Multicrustacea</taxon>
        <taxon>Hexanauplia</taxon>
        <taxon>Copepoda</taxon>
        <taxon>Siphonostomatoida</taxon>
        <taxon>Caligidae</taxon>
        <taxon>Caligus</taxon>
    </lineage>
</organism>
<name>A0A7T8QUH2_CALRO</name>
<sequence length="71" mass="7609">VLTSLKEHPEAWTKVDAILEFSGNQQTKYYALLPPLSSWPKLSAPSQGSSKATEALGVDGIPVSVLKKGIE</sequence>
<evidence type="ECO:0000313" key="2">
    <source>
        <dbReference type="Proteomes" id="UP000595437"/>
    </source>
</evidence>
<feature type="non-terminal residue" evidence="1">
    <location>
        <position position="71"/>
    </location>
</feature>
<dbReference type="Proteomes" id="UP000595437">
    <property type="component" value="Chromosome 5"/>
</dbReference>
<accession>A0A7T8QUH2</accession>
<dbReference type="Gene3D" id="1.25.10.10">
    <property type="entry name" value="Leucine-rich Repeat Variant"/>
    <property type="match status" value="1"/>
</dbReference>
<dbReference type="OrthoDB" id="27218at2759"/>
<reference evidence="2" key="1">
    <citation type="submission" date="2021-01" db="EMBL/GenBank/DDBJ databases">
        <title>Caligus Genome Assembly.</title>
        <authorList>
            <person name="Gallardo-Escarate C."/>
        </authorList>
    </citation>
    <scope>NUCLEOTIDE SEQUENCE [LARGE SCALE GENOMIC DNA]</scope>
</reference>
<dbReference type="EMBL" id="CP045894">
    <property type="protein sequence ID" value="QQP55503.1"/>
    <property type="molecule type" value="Genomic_DNA"/>
</dbReference>
<protein>
    <submittedName>
        <fullName evidence="1">Exportin1like</fullName>
    </submittedName>
</protein>
<gene>
    <name evidence="1" type="ORF">FKW44_008709</name>
</gene>
<feature type="non-terminal residue" evidence="1">
    <location>
        <position position="1"/>
    </location>
</feature>